<dbReference type="Gene3D" id="3.30.1330.200">
    <property type="match status" value="1"/>
</dbReference>
<proteinExistence type="inferred from homology"/>
<evidence type="ECO:0000313" key="5">
    <source>
        <dbReference type="Proteomes" id="UP000199459"/>
    </source>
</evidence>
<dbReference type="CDD" id="cd16352">
    <property type="entry name" value="CheD"/>
    <property type="match status" value="1"/>
</dbReference>
<dbReference type="PANTHER" id="PTHR35147">
    <property type="entry name" value="CHEMORECEPTOR GLUTAMINE DEAMIDASE CHED-RELATED"/>
    <property type="match status" value="1"/>
</dbReference>
<dbReference type="SUPFAM" id="SSF64438">
    <property type="entry name" value="CNF1/YfiH-like putative cysteine hydrolases"/>
    <property type="match status" value="1"/>
</dbReference>
<evidence type="ECO:0000256" key="3">
    <source>
        <dbReference type="HAMAP-Rule" id="MF_01440"/>
    </source>
</evidence>
<dbReference type="InterPro" id="IPR005659">
    <property type="entry name" value="Chemorcpt_Glu_NH3ase_CheD"/>
</dbReference>
<comment type="function">
    <text evidence="3">Probably deamidates glutamine residues to glutamate on methyl-accepting chemotaxis receptors (MCPs), playing an important role in chemotaxis.</text>
</comment>
<keyword evidence="1 3" id="KW-0145">Chemotaxis</keyword>
<dbReference type="Pfam" id="PF03975">
    <property type="entry name" value="CheD"/>
    <property type="match status" value="1"/>
</dbReference>
<dbReference type="EMBL" id="FOCP01000007">
    <property type="protein sequence ID" value="SEN07132.1"/>
    <property type="molecule type" value="Genomic_DNA"/>
</dbReference>
<protein>
    <recommendedName>
        <fullName evidence="3">Probable chemoreceptor glutamine deamidase CheD</fullName>
        <ecNumber evidence="3">3.5.1.44</ecNumber>
    </recommendedName>
</protein>
<dbReference type="RefSeq" id="WP_090629892.1">
    <property type="nucleotide sequence ID" value="NZ_FOCP01000007.1"/>
</dbReference>
<evidence type="ECO:0000256" key="1">
    <source>
        <dbReference type="ARBA" id="ARBA00022500"/>
    </source>
</evidence>
<dbReference type="InterPro" id="IPR038592">
    <property type="entry name" value="CheD-like_sf"/>
</dbReference>
<dbReference type="GO" id="GO:0050568">
    <property type="term" value="F:protein-glutamine glutaminase activity"/>
    <property type="evidence" value="ECO:0007669"/>
    <property type="project" value="UniProtKB-UniRule"/>
</dbReference>
<dbReference type="GO" id="GO:0006935">
    <property type="term" value="P:chemotaxis"/>
    <property type="evidence" value="ECO:0007669"/>
    <property type="project" value="UniProtKB-UniRule"/>
</dbReference>
<dbReference type="STRING" id="917.SAMN05216326_10113"/>
<dbReference type="AlphaFoldDB" id="A0A1H8DIG7"/>
<dbReference type="InterPro" id="IPR011324">
    <property type="entry name" value="Cytotoxic_necrot_fac-like_cat"/>
</dbReference>
<keyword evidence="2 3" id="KW-0378">Hydrolase</keyword>
<dbReference type="NCBIfam" id="NF010013">
    <property type="entry name" value="PRK13487.1"/>
    <property type="match status" value="1"/>
</dbReference>
<accession>A0A1H8DIG7</accession>
<dbReference type="EC" id="3.5.1.44" evidence="3"/>
<dbReference type="HAMAP" id="MF_01440">
    <property type="entry name" value="CheD"/>
    <property type="match status" value="1"/>
</dbReference>
<comment type="catalytic activity">
    <reaction evidence="3">
        <text>L-glutaminyl-[protein] + H2O = L-glutamyl-[protein] + NH4(+)</text>
        <dbReference type="Rhea" id="RHEA:16441"/>
        <dbReference type="Rhea" id="RHEA-COMP:10207"/>
        <dbReference type="Rhea" id="RHEA-COMP:10208"/>
        <dbReference type="ChEBI" id="CHEBI:15377"/>
        <dbReference type="ChEBI" id="CHEBI:28938"/>
        <dbReference type="ChEBI" id="CHEBI:29973"/>
        <dbReference type="ChEBI" id="CHEBI:30011"/>
        <dbReference type="EC" id="3.5.1.44"/>
    </reaction>
</comment>
<dbReference type="OrthoDB" id="9807202at2"/>
<name>A0A1H8DIG7_9PROT</name>
<organism evidence="4 5">
    <name type="scientific">Nitrosomonas marina</name>
    <dbReference type="NCBI Taxonomy" id="917"/>
    <lineage>
        <taxon>Bacteria</taxon>
        <taxon>Pseudomonadati</taxon>
        <taxon>Pseudomonadota</taxon>
        <taxon>Betaproteobacteria</taxon>
        <taxon>Nitrosomonadales</taxon>
        <taxon>Nitrosomonadaceae</taxon>
        <taxon>Nitrosomonas</taxon>
    </lineage>
</organism>
<evidence type="ECO:0000256" key="2">
    <source>
        <dbReference type="ARBA" id="ARBA00022801"/>
    </source>
</evidence>
<evidence type="ECO:0000313" key="4">
    <source>
        <dbReference type="EMBL" id="SEN07132.1"/>
    </source>
</evidence>
<dbReference type="PANTHER" id="PTHR35147:SF2">
    <property type="entry name" value="CHEMORECEPTOR GLUTAMINE DEAMIDASE CHED-RELATED"/>
    <property type="match status" value="1"/>
</dbReference>
<dbReference type="Proteomes" id="UP000199459">
    <property type="component" value="Unassembled WGS sequence"/>
</dbReference>
<gene>
    <name evidence="3" type="primary">cheD</name>
    <name evidence="4" type="ORF">SAMN05216325_10733</name>
</gene>
<reference evidence="4 5" key="1">
    <citation type="submission" date="2016-10" db="EMBL/GenBank/DDBJ databases">
        <authorList>
            <person name="de Groot N.N."/>
        </authorList>
    </citation>
    <scope>NUCLEOTIDE SEQUENCE [LARGE SCALE GENOMIC DNA]</scope>
    <source>
        <strain evidence="4 5">Nm22</strain>
    </source>
</reference>
<sequence length="215" mass="23857">MIEIENKNITLTDKQAATHFYYDNEFKAQAVKLLPGEYFVTDQDKLLVTVLGSCIAACIRDIRSGIGGMNHFMLPDTGSSNANAQLSASARYGTYAMEILINQLLKSGARRTNLEAKVFGGGNVLKELTNSNIGQRNSDFVLAFLATENIRVAAKDLIDIYPRKVFFFPKTGKVMVKKLKEGQFNNVSDNEKRYFTRVNQFSQSGNSGGTVELFS</sequence>
<comment type="similarity">
    <text evidence="3">Belongs to the CheD family.</text>
</comment>